<organism evidence="1">
    <name type="scientific">marine metagenome</name>
    <dbReference type="NCBI Taxonomy" id="408172"/>
    <lineage>
        <taxon>unclassified sequences</taxon>
        <taxon>metagenomes</taxon>
        <taxon>ecological metagenomes</taxon>
    </lineage>
</organism>
<sequence length="136" mass="15596">MSTRSWIAHQASLQGKNNGGVVQYVYSHYDGYPSGVGLALLQHYNAKGKALELISGGDISGIEWDGSNVNYYAKRSSWKDSRGGSDENWDDVKPQWKDNLINLFKVFKTEDAMMIAYLYVWQIDQQWHCYSFDRNT</sequence>
<feature type="non-terminal residue" evidence="1">
    <location>
        <position position="136"/>
    </location>
</feature>
<name>A0A383CKU8_9ZZZZ</name>
<dbReference type="EMBL" id="UINC01209834">
    <property type="protein sequence ID" value="SVE33026.1"/>
    <property type="molecule type" value="Genomic_DNA"/>
</dbReference>
<protein>
    <submittedName>
        <fullName evidence="1">Uncharacterized protein</fullName>
    </submittedName>
</protein>
<accession>A0A383CKU8</accession>
<gene>
    <name evidence="1" type="ORF">METZ01_LOCUS485880</name>
</gene>
<proteinExistence type="predicted"/>
<reference evidence="1" key="1">
    <citation type="submission" date="2018-05" db="EMBL/GenBank/DDBJ databases">
        <authorList>
            <person name="Lanie J.A."/>
            <person name="Ng W.-L."/>
            <person name="Kazmierczak K.M."/>
            <person name="Andrzejewski T.M."/>
            <person name="Davidsen T.M."/>
            <person name="Wayne K.J."/>
            <person name="Tettelin H."/>
            <person name="Glass J.I."/>
            <person name="Rusch D."/>
            <person name="Podicherti R."/>
            <person name="Tsui H.-C.T."/>
            <person name="Winkler M.E."/>
        </authorList>
    </citation>
    <scope>NUCLEOTIDE SEQUENCE</scope>
</reference>
<dbReference type="AlphaFoldDB" id="A0A383CKU8"/>
<evidence type="ECO:0000313" key="1">
    <source>
        <dbReference type="EMBL" id="SVE33026.1"/>
    </source>
</evidence>
<feature type="non-terminal residue" evidence="1">
    <location>
        <position position="1"/>
    </location>
</feature>